<dbReference type="GO" id="GO:0045892">
    <property type="term" value="P:negative regulation of DNA-templated transcription"/>
    <property type="evidence" value="ECO:0007669"/>
    <property type="project" value="UniProtKB-UniRule"/>
</dbReference>
<dbReference type="GO" id="GO:0003677">
    <property type="term" value="F:DNA binding"/>
    <property type="evidence" value="ECO:0007669"/>
    <property type="project" value="InterPro"/>
</dbReference>
<sequence>MDARKRRVLEALIDDYISTAEPVGSRTLARKYSLGVSSATIRNEMADLEEQGFLEQPHTSAGRVPSDKGYRYYVDELMKPADLAGEERDRIRQAYQVRVREIHWFIHHTARLVSELTHYPSLVLAPSVDEAKLLDLSFMPIGAGTVLMVLRTDTGLVENQTFLVPSDFDTVQLEQLAEDFTREFRGILIRELKTRILDPIQGDIHRYPVLWQLALKWVTGQDGEEAKVSLAGPLNILNYPEFRDVDKVRRVLGFLEQESQVERLVSLAEDRDRVQVVIGTESSVHDIQDCSVVTATYRVGPRVLGHLMVVGPRRMHYSRVVTIVEAVSEELSRVLDGGWYGELRENAR</sequence>
<gene>
    <name evidence="6" type="primary">hrcA</name>
    <name evidence="8" type="ordered locus">Sulac_2941</name>
</gene>
<dbReference type="FunFam" id="1.10.10.10:FF:000049">
    <property type="entry name" value="Heat-inducible transcription repressor HrcA"/>
    <property type="match status" value="1"/>
</dbReference>
<feature type="domain" description="Heat-inducible transcription repressor HrcA C-terminal" evidence="7">
    <location>
        <begin position="106"/>
        <end position="321"/>
    </location>
</feature>
<dbReference type="KEGG" id="sap:Sulac_2941"/>
<reference evidence="9" key="1">
    <citation type="submission" date="2011-12" db="EMBL/GenBank/DDBJ databases">
        <title>The complete genome of chromosome of Sulfobacillus acidophilus DSM 10332.</title>
        <authorList>
            <person name="Lucas S."/>
            <person name="Han J."/>
            <person name="Lapidus A."/>
            <person name="Bruce D."/>
            <person name="Goodwin L."/>
            <person name="Pitluck S."/>
            <person name="Peters L."/>
            <person name="Kyrpides N."/>
            <person name="Mavromatis K."/>
            <person name="Ivanova N."/>
            <person name="Mikhailova N."/>
            <person name="Chertkov O."/>
            <person name="Saunders E."/>
            <person name="Detter J.C."/>
            <person name="Tapia R."/>
            <person name="Han C."/>
            <person name="Land M."/>
            <person name="Hauser L."/>
            <person name="Markowitz V."/>
            <person name="Cheng J.-F."/>
            <person name="Hugenholtz P."/>
            <person name="Woyke T."/>
            <person name="Wu D."/>
            <person name="Pukall R."/>
            <person name="Gehrich-Schroeter G."/>
            <person name="Schneider S."/>
            <person name="Klenk H.-P."/>
            <person name="Eisen J.A."/>
        </authorList>
    </citation>
    <scope>NUCLEOTIDE SEQUENCE [LARGE SCALE GENOMIC DNA]</scope>
    <source>
        <strain evidence="9">ATCC 700253 / DSM 10332 / NAL</strain>
    </source>
</reference>
<dbReference type="InterPro" id="IPR036390">
    <property type="entry name" value="WH_DNA-bd_sf"/>
</dbReference>
<keyword evidence="9" id="KW-1185">Reference proteome</keyword>
<dbReference type="Gene3D" id="3.30.390.60">
    <property type="entry name" value="Heat-inducible transcription repressor hrca homolog, domain 3"/>
    <property type="match status" value="1"/>
</dbReference>
<evidence type="ECO:0000313" key="9">
    <source>
        <dbReference type="Proteomes" id="UP000005439"/>
    </source>
</evidence>
<evidence type="ECO:0000256" key="3">
    <source>
        <dbReference type="ARBA" id="ARBA00023016"/>
    </source>
</evidence>
<dbReference type="Proteomes" id="UP000005439">
    <property type="component" value="Chromosome"/>
</dbReference>
<dbReference type="Gene3D" id="1.10.10.10">
    <property type="entry name" value="Winged helix-like DNA-binding domain superfamily/Winged helix DNA-binding domain"/>
    <property type="match status" value="1"/>
</dbReference>
<dbReference type="PATRIC" id="fig|679936.5.peg.3033"/>
<keyword evidence="3 6" id="KW-0346">Stress response</keyword>
<dbReference type="Gene3D" id="3.30.450.40">
    <property type="match status" value="1"/>
</dbReference>
<dbReference type="STRING" id="679936.Sulac_2941"/>
<dbReference type="HOGENOM" id="CLU_050019_1_0_9"/>
<dbReference type="Pfam" id="PF01628">
    <property type="entry name" value="HrcA"/>
    <property type="match status" value="1"/>
</dbReference>
<evidence type="ECO:0000313" key="8">
    <source>
        <dbReference type="EMBL" id="AEW06402.1"/>
    </source>
</evidence>
<evidence type="ECO:0000256" key="1">
    <source>
        <dbReference type="ARBA" id="ARBA00022491"/>
    </source>
</evidence>
<dbReference type="NCBIfam" id="TIGR00331">
    <property type="entry name" value="hrcA"/>
    <property type="match status" value="1"/>
</dbReference>
<dbReference type="InterPro" id="IPR029016">
    <property type="entry name" value="GAF-like_dom_sf"/>
</dbReference>
<dbReference type="PIRSF" id="PIRSF005485">
    <property type="entry name" value="HrcA"/>
    <property type="match status" value="1"/>
</dbReference>
<dbReference type="InterPro" id="IPR021153">
    <property type="entry name" value="HrcA_C"/>
</dbReference>
<accession>G8TZS2</accession>
<dbReference type="InterPro" id="IPR002571">
    <property type="entry name" value="HrcA"/>
</dbReference>
<dbReference type="InterPro" id="IPR036388">
    <property type="entry name" value="WH-like_DNA-bd_sf"/>
</dbReference>
<comment type="function">
    <text evidence="5 6">Negative regulator of class I heat shock genes (grpE-dnaK-dnaJ and groELS operons). Prevents heat-shock induction of these operons.</text>
</comment>
<proteinExistence type="inferred from homology"/>
<keyword evidence="2 6" id="KW-0805">Transcription regulation</keyword>
<evidence type="ECO:0000256" key="5">
    <source>
        <dbReference type="ARBA" id="ARBA00055319"/>
    </source>
</evidence>
<dbReference type="SUPFAM" id="SSF55781">
    <property type="entry name" value="GAF domain-like"/>
    <property type="match status" value="1"/>
</dbReference>
<organism evidence="8 9">
    <name type="scientific">Sulfobacillus acidophilus (strain ATCC 700253 / DSM 10332 / NAL)</name>
    <dbReference type="NCBI Taxonomy" id="679936"/>
    <lineage>
        <taxon>Bacteria</taxon>
        <taxon>Bacillati</taxon>
        <taxon>Bacillota</taxon>
        <taxon>Clostridia</taxon>
        <taxon>Eubacteriales</taxon>
        <taxon>Clostridiales Family XVII. Incertae Sedis</taxon>
        <taxon>Sulfobacillus</taxon>
    </lineage>
</organism>
<dbReference type="AlphaFoldDB" id="G8TZS2"/>
<evidence type="ECO:0000259" key="7">
    <source>
        <dbReference type="Pfam" id="PF01628"/>
    </source>
</evidence>
<reference evidence="8 9" key="2">
    <citation type="journal article" date="2012" name="Stand. Genomic Sci.">
        <title>Complete genome sequence of the moderately thermophilic mineral-sulfide-oxidizing firmicute Sulfobacillus acidophilus type strain (NAL(T)).</title>
        <authorList>
            <person name="Anderson I."/>
            <person name="Chertkov O."/>
            <person name="Chen A."/>
            <person name="Saunders E."/>
            <person name="Lapidus A."/>
            <person name="Nolan M."/>
            <person name="Lucas S."/>
            <person name="Hammon N."/>
            <person name="Deshpande S."/>
            <person name="Cheng J.F."/>
            <person name="Han C."/>
            <person name="Tapia R."/>
            <person name="Goodwin L.A."/>
            <person name="Pitluck S."/>
            <person name="Liolios K."/>
            <person name="Pagani I."/>
            <person name="Ivanova N."/>
            <person name="Mikhailova N."/>
            <person name="Pati A."/>
            <person name="Palaniappan K."/>
            <person name="Land M."/>
            <person name="Pan C."/>
            <person name="Rohde M."/>
            <person name="Pukall R."/>
            <person name="Goker M."/>
            <person name="Detter J.C."/>
            <person name="Woyke T."/>
            <person name="Bristow J."/>
            <person name="Eisen J.A."/>
            <person name="Markowitz V."/>
            <person name="Hugenholtz P."/>
            <person name="Kyrpides N.C."/>
            <person name="Klenk H.P."/>
            <person name="Mavromatis K."/>
        </authorList>
    </citation>
    <scope>NUCLEOTIDE SEQUENCE [LARGE SCALE GENOMIC DNA]</scope>
    <source>
        <strain evidence="9">ATCC 700253 / DSM 10332 / NAL</strain>
    </source>
</reference>
<name>G8TZS2_SULAD</name>
<keyword evidence="1 6" id="KW-0678">Repressor</keyword>
<keyword evidence="4 6" id="KW-0804">Transcription</keyword>
<dbReference type="SUPFAM" id="SSF46785">
    <property type="entry name" value="Winged helix' DNA-binding domain"/>
    <property type="match status" value="1"/>
</dbReference>
<comment type="similarity">
    <text evidence="6">Belongs to the HrcA family.</text>
</comment>
<dbReference type="PANTHER" id="PTHR34824:SF1">
    <property type="entry name" value="HEAT-INDUCIBLE TRANSCRIPTION REPRESSOR HRCA"/>
    <property type="match status" value="1"/>
</dbReference>
<dbReference type="EMBL" id="CP003179">
    <property type="protein sequence ID" value="AEW06402.1"/>
    <property type="molecule type" value="Genomic_DNA"/>
</dbReference>
<evidence type="ECO:0000256" key="4">
    <source>
        <dbReference type="ARBA" id="ARBA00023163"/>
    </source>
</evidence>
<evidence type="ECO:0000256" key="6">
    <source>
        <dbReference type="HAMAP-Rule" id="MF_00081"/>
    </source>
</evidence>
<dbReference type="InterPro" id="IPR023120">
    <property type="entry name" value="WHTH_transcript_rep_HrcA_IDD"/>
</dbReference>
<dbReference type="PANTHER" id="PTHR34824">
    <property type="entry name" value="HEAT-INDUCIBLE TRANSCRIPTION REPRESSOR HRCA"/>
    <property type="match status" value="1"/>
</dbReference>
<evidence type="ECO:0000256" key="2">
    <source>
        <dbReference type="ARBA" id="ARBA00023015"/>
    </source>
</evidence>
<dbReference type="HAMAP" id="MF_00081">
    <property type="entry name" value="HrcA"/>
    <property type="match status" value="1"/>
</dbReference>
<protein>
    <recommendedName>
        <fullName evidence="6">Heat-inducible transcription repressor HrcA</fullName>
    </recommendedName>
</protein>